<protein>
    <submittedName>
        <fullName evidence="1">Uncharacterized protein</fullName>
    </submittedName>
</protein>
<gene>
    <name evidence="1" type="ORF">UW55_C0001G0173</name>
</gene>
<reference evidence="1 2" key="1">
    <citation type="journal article" date="2015" name="Nature">
        <title>rRNA introns, odd ribosomes, and small enigmatic genomes across a large radiation of phyla.</title>
        <authorList>
            <person name="Brown C.T."/>
            <person name="Hug L.A."/>
            <person name="Thomas B.C."/>
            <person name="Sharon I."/>
            <person name="Castelle C.J."/>
            <person name="Singh A."/>
            <person name="Wilkins M.J."/>
            <person name="Williams K.H."/>
            <person name="Banfield J.F."/>
        </authorList>
    </citation>
    <scope>NUCLEOTIDE SEQUENCE [LARGE SCALE GENOMIC DNA]</scope>
</reference>
<comment type="caution">
    <text evidence="1">The sequence shown here is derived from an EMBL/GenBank/DDBJ whole genome shotgun (WGS) entry which is preliminary data.</text>
</comment>
<dbReference type="Proteomes" id="UP000033945">
    <property type="component" value="Unassembled WGS sequence"/>
</dbReference>
<evidence type="ECO:0000313" key="2">
    <source>
        <dbReference type="Proteomes" id="UP000033945"/>
    </source>
</evidence>
<accession>A0A0G1IXR9</accession>
<organism evidence="1 2">
    <name type="scientific">Candidatus Giovannonibacteria bacterium GW2011_GWA2_44_26</name>
    <dbReference type="NCBI Taxonomy" id="1618648"/>
    <lineage>
        <taxon>Bacteria</taxon>
        <taxon>Candidatus Giovannoniibacteriota</taxon>
    </lineage>
</organism>
<dbReference type="EMBL" id="LCIT01000001">
    <property type="protein sequence ID" value="KKT63880.1"/>
    <property type="molecule type" value="Genomic_DNA"/>
</dbReference>
<name>A0A0G1IXR9_9BACT</name>
<dbReference type="AlphaFoldDB" id="A0A0G1IXR9"/>
<evidence type="ECO:0000313" key="1">
    <source>
        <dbReference type="EMBL" id="KKT63880.1"/>
    </source>
</evidence>
<sequence>MKKTQKKKNKSKVSEILANNEITPVGKLILLSIKTANNPKKFKKALIDFFGKKDIKISGEMSLDEFANEWCKRHLLVDQNENLHSKLIGWASELVHELEELPDMYRGTRWEHLITETSSERSDLEKDSIISSLLSSLELAAAEFQVKEN</sequence>
<proteinExistence type="predicted"/>